<keyword evidence="4" id="KW-1185">Reference proteome</keyword>
<evidence type="ECO:0000313" key="3">
    <source>
        <dbReference type="EMBL" id="EKF73789.1"/>
    </source>
</evidence>
<evidence type="ECO:0008006" key="5">
    <source>
        <dbReference type="Google" id="ProtNLM"/>
    </source>
</evidence>
<sequence>MRLVLLTCLLALSSWLSAQQPAAGEPQSDQALVDAEQRDARLREQQELKDRAEDLQQQVKTSQQLLKQQDAYLKALEQQLQALKAQQRDNNSPAQ</sequence>
<keyword evidence="1" id="KW-0175">Coiled coil</keyword>
<organism evidence="3 4">
    <name type="scientific">Alcanivorax hongdengensis A-11-3</name>
    <dbReference type="NCBI Taxonomy" id="1177179"/>
    <lineage>
        <taxon>Bacteria</taxon>
        <taxon>Pseudomonadati</taxon>
        <taxon>Pseudomonadota</taxon>
        <taxon>Gammaproteobacteria</taxon>
        <taxon>Oceanospirillales</taxon>
        <taxon>Alcanivoracaceae</taxon>
        <taxon>Alcanivorax</taxon>
    </lineage>
</organism>
<keyword evidence="2" id="KW-0732">Signal</keyword>
<dbReference type="PATRIC" id="fig|1177179.3.peg.2386"/>
<dbReference type="Proteomes" id="UP000010164">
    <property type="component" value="Unassembled WGS sequence"/>
</dbReference>
<dbReference type="EMBL" id="AMRJ01000019">
    <property type="protein sequence ID" value="EKF73789.1"/>
    <property type="molecule type" value="Genomic_DNA"/>
</dbReference>
<accession>L0W9W5</accession>
<feature type="chain" id="PRO_5003948394" description="Tol-pal system protein YbgF" evidence="2">
    <location>
        <begin position="19"/>
        <end position="95"/>
    </location>
</feature>
<comment type="caution">
    <text evidence="3">The sequence shown here is derived from an EMBL/GenBank/DDBJ whole genome shotgun (WGS) entry which is preliminary data.</text>
</comment>
<dbReference type="AlphaFoldDB" id="L0W9W5"/>
<proteinExistence type="predicted"/>
<dbReference type="RefSeq" id="WP_008929561.1">
    <property type="nucleotide sequence ID" value="NZ_AMRJ01000019.1"/>
</dbReference>
<dbReference type="eggNOG" id="COG3170">
    <property type="taxonomic scope" value="Bacteria"/>
</dbReference>
<evidence type="ECO:0000256" key="1">
    <source>
        <dbReference type="SAM" id="Coils"/>
    </source>
</evidence>
<feature type="signal peptide" evidence="2">
    <location>
        <begin position="1"/>
        <end position="18"/>
    </location>
</feature>
<feature type="coiled-coil region" evidence="1">
    <location>
        <begin position="35"/>
        <end position="86"/>
    </location>
</feature>
<reference evidence="3 4" key="1">
    <citation type="journal article" date="2012" name="J. Bacteriol.">
        <title>Genome Sequence of the Alkane-Degrading Bacterium Alcanivorax hongdengensis Type Strain A-11-3.</title>
        <authorList>
            <person name="Lai Q."/>
            <person name="Shao Z."/>
        </authorList>
    </citation>
    <scope>NUCLEOTIDE SEQUENCE [LARGE SCALE GENOMIC DNA]</scope>
    <source>
        <strain evidence="3 4">A-11-3</strain>
    </source>
</reference>
<protein>
    <recommendedName>
        <fullName evidence="5">Tol-pal system protein YbgF</fullName>
    </recommendedName>
</protein>
<gene>
    <name evidence="3" type="ORF">A11A3_11933</name>
</gene>
<evidence type="ECO:0000256" key="2">
    <source>
        <dbReference type="SAM" id="SignalP"/>
    </source>
</evidence>
<evidence type="ECO:0000313" key="4">
    <source>
        <dbReference type="Proteomes" id="UP000010164"/>
    </source>
</evidence>
<name>L0W9W5_9GAMM</name>